<evidence type="ECO:0008006" key="3">
    <source>
        <dbReference type="Google" id="ProtNLM"/>
    </source>
</evidence>
<dbReference type="AlphaFoldDB" id="A0AB33K8U2"/>
<reference evidence="2" key="1">
    <citation type="submission" date="2024-07" db="EMBL/GenBank/DDBJ databases">
        <title>Complete genome sequences of cellulolytic bacteria, Kitasatospora sp. CMC57 and Streptomyces sp. CMC78, isolated from Japanese agricultural soil.</title>
        <authorList>
            <person name="Hashimoto T."/>
            <person name="Ito M."/>
            <person name="Iwamoto M."/>
            <person name="Fukahori D."/>
            <person name="Shoda T."/>
            <person name="Sakoda M."/>
            <person name="Morohoshi T."/>
            <person name="Mitsuboshi M."/>
            <person name="Nishizawa T."/>
        </authorList>
    </citation>
    <scope>NUCLEOTIDE SEQUENCE</scope>
    <source>
        <strain evidence="2">CMC57</strain>
    </source>
</reference>
<organism evidence="2">
    <name type="scientific">Kitasatospora sp. CMC57</name>
    <dbReference type="NCBI Taxonomy" id="3231513"/>
    <lineage>
        <taxon>Bacteria</taxon>
        <taxon>Bacillati</taxon>
        <taxon>Actinomycetota</taxon>
        <taxon>Actinomycetes</taxon>
        <taxon>Kitasatosporales</taxon>
        <taxon>Streptomycetaceae</taxon>
        <taxon>Kitasatospora</taxon>
    </lineage>
</organism>
<accession>A0AB33K8U2</accession>
<dbReference type="RefSeq" id="WP_407990544.1">
    <property type="nucleotide sequence ID" value="NZ_AP035881.2"/>
</dbReference>
<evidence type="ECO:0000313" key="2">
    <source>
        <dbReference type="EMBL" id="BFP48303.1"/>
    </source>
</evidence>
<feature type="signal peptide" evidence="1">
    <location>
        <begin position="1"/>
        <end position="23"/>
    </location>
</feature>
<evidence type="ECO:0000256" key="1">
    <source>
        <dbReference type="SAM" id="SignalP"/>
    </source>
</evidence>
<proteinExistence type="predicted"/>
<feature type="chain" id="PRO_5044341431" description="Secreted protein" evidence="1">
    <location>
        <begin position="24"/>
        <end position="143"/>
    </location>
</feature>
<name>A0AB33K8U2_9ACTN</name>
<sequence length="143" mass="14289">MFRKLLVAAGVVGLALAATPASATTTTTVTCGASGLQSGLQTKVCAEITGDQVALYGQIALAGPPSPGTVIQPQELTVNLTGQILGGASLGTVQGYRTFTASTIQVRGVGGTVPCGSTVQASFSVASYPWYNTPVTLSLPIAC</sequence>
<dbReference type="EMBL" id="AP035881">
    <property type="protein sequence ID" value="BFP48303.1"/>
    <property type="molecule type" value="Genomic_DNA"/>
</dbReference>
<keyword evidence="1" id="KW-0732">Signal</keyword>
<gene>
    <name evidence="2" type="ORF">KCMC57_46710</name>
</gene>
<protein>
    <recommendedName>
        <fullName evidence="3">Secreted protein</fullName>
    </recommendedName>
</protein>